<dbReference type="AlphaFoldDB" id="A0A8H6LY19"/>
<name>A0A8H6LY19_9AGAR</name>
<accession>A0A8H6LY19</accession>
<gene>
    <name evidence="1" type="ORF">DFP72DRAFT_824616</name>
</gene>
<evidence type="ECO:0000313" key="2">
    <source>
        <dbReference type="Proteomes" id="UP000521943"/>
    </source>
</evidence>
<protein>
    <submittedName>
        <fullName evidence="1">Uncharacterized protein</fullName>
    </submittedName>
</protein>
<comment type="caution">
    <text evidence="1">The sequence shown here is derived from an EMBL/GenBank/DDBJ whole genome shotgun (WGS) entry which is preliminary data.</text>
</comment>
<organism evidence="1 2">
    <name type="scientific">Ephemerocybe angulata</name>
    <dbReference type="NCBI Taxonomy" id="980116"/>
    <lineage>
        <taxon>Eukaryota</taxon>
        <taxon>Fungi</taxon>
        <taxon>Dikarya</taxon>
        <taxon>Basidiomycota</taxon>
        <taxon>Agaricomycotina</taxon>
        <taxon>Agaricomycetes</taxon>
        <taxon>Agaricomycetidae</taxon>
        <taxon>Agaricales</taxon>
        <taxon>Agaricineae</taxon>
        <taxon>Psathyrellaceae</taxon>
        <taxon>Ephemerocybe</taxon>
    </lineage>
</organism>
<keyword evidence="2" id="KW-1185">Reference proteome</keyword>
<evidence type="ECO:0000313" key="1">
    <source>
        <dbReference type="EMBL" id="KAF6745326.1"/>
    </source>
</evidence>
<dbReference type="OrthoDB" id="3261690at2759"/>
<sequence>MAYELYSLEFYARLVLFILCGVADTFRVVLDINRNKLGYEDPQEMEITRDYDSVLGLCKDILVRDTKLVFTMTSKFADDLNNDLTLYTDYAGEQGRKSVPLSQTPNMAFATFNDRNSLVMIFPGLYSEERQSPSLTKAERTAVWEDGVRPSMVRLLGSRSNELPASLNSELFRAQMADGRFSFTTKVFPSWHIDALGKLIPLFLVRNGHAWGKDMLYLHMIRGVKNSSYHSADREAAKRALRHFFKQQNVSLSEALEEGKWWIDVGMELAVKKKCLAWLTTRHSYVYQTLVGVDHRNAVRITTLGSSQYARDPTSHLTGASGCRITPGPTGEGPYEVAFFQMYTTDKSLTASKEGGRHAKHLTGGTIVRRPERARTFLSNLFKLYQDASDDNCTSARVELRVPLKFALRACLDFPQEELYLSAAAFDPADWWGWRGYRVLSIDYLLNWGLQDNRFISHSDQALLLIATIPWLVNSLHATIDVGSASRELIQAIFPRAERDEVIRNDDLPYPMPVGPLSDEEVLDGVDSTVPVVDRGVYFVRYLQVGPRQEVPRFPGAVRLSEAAWTFLLGSTPGKLRTYLNSLAATTDSHPDRIHNKKRQRRVVHDPESAPALELELPALEGLQVTSTAAAANDEDDDVPETTTVEAEFFEDPTITVIAQEILRQFFVDILNVSPNGKRVTSGSSIRLSDDERNAATIETYQEKNFAKLFNASRYLIGSPEQWRAVFDKLFPPKGVGAPKFSQNYRTTAYFPAWVALGNRTSEETFNLVRDSIWKTVFKKVFWMPFAQSDRIWFSKPNSRYVEFPAQEDRVPFLNILVKSKPTFSPEPLDI</sequence>
<proteinExistence type="predicted"/>
<dbReference type="Proteomes" id="UP000521943">
    <property type="component" value="Unassembled WGS sequence"/>
</dbReference>
<reference evidence="1 2" key="1">
    <citation type="submission" date="2020-07" db="EMBL/GenBank/DDBJ databases">
        <title>Comparative genomics of pyrophilous fungi reveals a link between fire events and developmental genes.</title>
        <authorList>
            <consortium name="DOE Joint Genome Institute"/>
            <person name="Steindorff A.S."/>
            <person name="Carver A."/>
            <person name="Calhoun S."/>
            <person name="Stillman K."/>
            <person name="Liu H."/>
            <person name="Lipzen A."/>
            <person name="Pangilinan J."/>
            <person name="Labutti K."/>
            <person name="Bruns T.D."/>
            <person name="Grigoriev I.V."/>
        </authorList>
    </citation>
    <scope>NUCLEOTIDE SEQUENCE [LARGE SCALE GENOMIC DNA]</scope>
    <source>
        <strain evidence="1 2">CBS 144469</strain>
    </source>
</reference>
<dbReference type="EMBL" id="JACGCI010000107">
    <property type="protein sequence ID" value="KAF6745326.1"/>
    <property type="molecule type" value="Genomic_DNA"/>
</dbReference>